<feature type="region of interest" description="Disordered" evidence="1">
    <location>
        <begin position="1"/>
        <end position="75"/>
    </location>
</feature>
<dbReference type="EMBL" id="CAKOGP040001869">
    <property type="protein sequence ID" value="CAJ1954462.1"/>
    <property type="molecule type" value="Genomic_DNA"/>
</dbReference>
<feature type="compositionally biased region" description="Basic and acidic residues" evidence="1">
    <location>
        <begin position="193"/>
        <end position="202"/>
    </location>
</feature>
<evidence type="ECO:0000313" key="3">
    <source>
        <dbReference type="Proteomes" id="UP001295423"/>
    </source>
</evidence>
<evidence type="ECO:0000313" key="2">
    <source>
        <dbReference type="EMBL" id="CAJ1954462.1"/>
    </source>
</evidence>
<reference evidence="2" key="1">
    <citation type="submission" date="2023-08" db="EMBL/GenBank/DDBJ databases">
        <authorList>
            <person name="Audoor S."/>
            <person name="Bilcke G."/>
        </authorList>
    </citation>
    <scope>NUCLEOTIDE SEQUENCE</scope>
</reference>
<dbReference type="PANTHER" id="PTHR39290:SF6">
    <property type="entry name" value="S-ADENOSYL-L-METHIONINE-DEPENDENT METHYLTRANSFERASES SUPERFAMILY PROTEIN"/>
    <property type="match status" value="1"/>
</dbReference>
<protein>
    <recommendedName>
        <fullName evidence="4">Methyltransferase domain-containing protein</fullName>
    </recommendedName>
</protein>
<accession>A0AAD2FVQ6</accession>
<dbReference type="PANTHER" id="PTHR39290">
    <property type="entry name" value="C3H1-TYPE DOMAIN-CONTAINING PROTEIN-RELATED"/>
    <property type="match status" value="1"/>
</dbReference>
<dbReference type="AlphaFoldDB" id="A0AAD2FVQ6"/>
<evidence type="ECO:0008006" key="4">
    <source>
        <dbReference type="Google" id="ProtNLM"/>
    </source>
</evidence>
<comment type="caution">
    <text evidence="2">The sequence shown here is derived from an EMBL/GenBank/DDBJ whole genome shotgun (WGS) entry which is preliminary data.</text>
</comment>
<feature type="compositionally biased region" description="Low complexity" evidence="1">
    <location>
        <begin position="16"/>
        <end position="28"/>
    </location>
</feature>
<feature type="compositionally biased region" description="Basic residues" evidence="1">
    <location>
        <begin position="50"/>
        <end position="63"/>
    </location>
</feature>
<organism evidence="2 3">
    <name type="scientific">Cylindrotheca closterium</name>
    <dbReference type="NCBI Taxonomy" id="2856"/>
    <lineage>
        <taxon>Eukaryota</taxon>
        <taxon>Sar</taxon>
        <taxon>Stramenopiles</taxon>
        <taxon>Ochrophyta</taxon>
        <taxon>Bacillariophyta</taxon>
        <taxon>Bacillariophyceae</taxon>
        <taxon>Bacillariophycidae</taxon>
        <taxon>Bacillariales</taxon>
        <taxon>Bacillariaceae</taxon>
        <taxon>Cylindrotheca</taxon>
    </lineage>
</organism>
<proteinExistence type="predicted"/>
<dbReference type="Proteomes" id="UP001295423">
    <property type="component" value="Unassembled WGS sequence"/>
</dbReference>
<keyword evidence="3" id="KW-1185">Reference proteome</keyword>
<gene>
    <name evidence="2" type="ORF">CYCCA115_LOCUS15054</name>
</gene>
<sequence length="736" mass="82980">MADWEALFAQASDIPTSNSSSSKNGSTKRPTNGEADSTPNDDQGEGRQTTKNKKKSRKKRKLQRASGSNGSSSNLAYQRMLNSRLDPSPELNTPWFSWMTLEQSFLNGNSISYDMEQPDGSSSIDSKIQPSKLKESPITYRLTLAQEQQHSQQESWHLRLFCHSRNLRCCAKLLAQWDADGDTSLGDSSTEDDTGRTNREGTGKQQKQRFRQRQQHQKSLFRSLQSEANEIQDMVQSFLKYLPSDEANLLISKVSDMTGLVEKLLHQRKRERKQSDLGDTRKNKDNHRVVDISVAAELPWSWEPCIRIIMACDALYYRLYYQQLAGMILDSKHGGADEAWYIPHPQFYFGLEGLTKQSKDYSRRAKGTRDKSKSVQLLHNAQELKDSSPELQTLVDHLMVGQQTKSQDPANHVLEAIHRYRFKETMSLFQDRSWASAGRTLSQWKKSLSLPVYPDSKHETPAPQLLMEWRDSCRDFLCHLYAYATVSSKAIRQLFHLLAQLQKEESMDLSRGIVEIGAGTGYLAEILRTQGIAVEAWDIQPTGISTTSGSRSGMNEYHGHVPSFCDVRKGSTFPSTSHASKSALLLCYPPPESPMAFNTLSAYRKAGGKCLIHIGEFKGLTGDSKFEGAVRKGDMHCVARYPCLGWGTDAAYVTVWIIKGSKPKMLTSASVLLPCSNLNCTKESKHRFRPLRQAVYCNQNCYDQHIPVRKCLLSLFNVHADPNLTSICFSKAFAPL</sequence>
<name>A0AAD2FVQ6_9STRA</name>
<feature type="compositionally biased region" description="Basic residues" evidence="1">
    <location>
        <begin position="206"/>
        <end position="216"/>
    </location>
</feature>
<feature type="region of interest" description="Disordered" evidence="1">
    <location>
        <begin position="181"/>
        <end position="216"/>
    </location>
</feature>
<feature type="compositionally biased region" description="Polar residues" evidence="1">
    <location>
        <begin position="34"/>
        <end position="49"/>
    </location>
</feature>
<evidence type="ECO:0000256" key="1">
    <source>
        <dbReference type="SAM" id="MobiDB-lite"/>
    </source>
</evidence>